<dbReference type="STRING" id="1122619.GCA_000373745_01557"/>
<evidence type="ECO:0000313" key="3">
    <source>
        <dbReference type="EMBL" id="SUA51570.1"/>
    </source>
</evidence>
<dbReference type="InterPro" id="IPR011213">
    <property type="entry name" value="NMN_biosyn"/>
</dbReference>
<accession>A0A378XEX7</accession>
<reference evidence="2 5" key="2">
    <citation type="submission" date="2020-12" db="EMBL/GenBank/DDBJ databases">
        <title>FDA dAtabase for Regulatory Grade micrObial Sequences (FDA-ARGOS): Supporting development and validation of Infectious Disease Dx tests.</title>
        <authorList>
            <person name="Sproer C."/>
            <person name="Gronow S."/>
            <person name="Severitt S."/>
            <person name="Schroder I."/>
            <person name="Tallon L."/>
            <person name="Sadzewicz L."/>
            <person name="Zhao X."/>
            <person name="Boylan J."/>
            <person name="Ott S."/>
            <person name="Bowen H."/>
            <person name="Vavikolanu K."/>
            <person name="Mehta A."/>
            <person name="Aluvathingal J."/>
            <person name="Nadendla S."/>
            <person name="Lowell S."/>
            <person name="Myers T."/>
            <person name="Yan Y."/>
            <person name="Sichtig H."/>
        </authorList>
    </citation>
    <scope>NUCLEOTIDE SEQUENCE [LARGE SCALE GENOMIC DNA]</scope>
    <source>
        <strain evidence="2 5">FDAARGOS_872</strain>
    </source>
</reference>
<dbReference type="PIRSF" id="PIRSF019423">
    <property type="entry name" value="NMN_biosyn"/>
    <property type="match status" value="1"/>
</dbReference>
<dbReference type="SUPFAM" id="SSF46785">
    <property type="entry name" value="Winged helix' DNA-binding domain"/>
    <property type="match status" value="1"/>
</dbReference>
<dbReference type="InterPro" id="IPR054105">
    <property type="entry name" value="WHD_NrtR"/>
</dbReference>
<dbReference type="Pfam" id="PF21906">
    <property type="entry name" value="WHD_NrtR"/>
    <property type="match status" value="1"/>
</dbReference>
<dbReference type="InterPro" id="IPR015797">
    <property type="entry name" value="NUDIX_hydrolase-like_dom_sf"/>
</dbReference>
<dbReference type="InterPro" id="IPR036388">
    <property type="entry name" value="WH-like_DNA-bd_sf"/>
</dbReference>
<dbReference type="EMBL" id="CP065725">
    <property type="protein sequence ID" value="QPT40587.1"/>
    <property type="molecule type" value="Genomic_DNA"/>
</dbReference>
<sequence length="305" mass="35420">MEKEQGTTELAAVLVAVTDNEAKVLTVEQGTFLPSGPLTPIHSSLQAGVREWVEKQTHQPLGYVEQLYTFVDSKRTTAAGQPLIYIGYLGLVHEERELIDLQAKWKSWYLYFPWEDQRRGRPDYIDSEFLPFFLQWLDAADSLKLRNRRLQRLNMCWGLEGFEWNEEYILQRYEMLYEVGLVPESPRFEEGRVSEHHVGSMMRHDHRRVLASGIARLRAKIKYRPVIFELMPPQFTLLQLQQSIEALAGIILHKQNFRRMIINQGLIEETGQQDTSGPGRPAKLYHFKPDILLERSVSGSKLPIQ</sequence>
<evidence type="ECO:0000313" key="4">
    <source>
        <dbReference type="Proteomes" id="UP000254603"/>
    </source>
</evidence>
<feature type="domain" description="NrtR DNA-binding winged helix" evidence="1">
    <location>
        <begin position="227"/>
        <end position="287"/>
    </location>
</feature>
<dbReference type="Proteomes" id="UP000254603">
    <property type="component" value="Unassembled WGS sequence"/>
</dbReference>
<dbReference type="Proteomes" id="UP000594903">
    <property type="component" value="Chromosome"/>
</dbReference>
<keyword evidence="5" id="KW-1185">Reference proteome</keyword>
<dbReference type="EMBL" id="UGSB01000001">
    <property type="protein sequence ID" value="SUA51570.1"/>
    <property type="molecule type" value="Genomic_DNA"/>
</dbReference>
<evidence type="ECO:0000259" key="1">
    <source>
        <dbReference type="Pfam" id="PF21906"/>
    </source>
</evidence>
<dbReference type="AlphaFoldDB" id="A0A378XEX7"/>
<gene>
    <name evidence="2" type="ORF">I6G29_03090</name>
    <name evidence="3" type="ORF">NCTC11997_00668</name>
</gene>
<evidence type="ECO:0000313" key="5">
    <source>
        <dbReference type="Proteomes" id="UP000594903"/>
    </source>
</evidence>
<dbReference type="RefSeq" id="WP_018574731.1">
    <property type="nucleotide sequence ID" value="NZ_CP065725.1"/>
</dbReference>
<dbReference type="Gene3D" id="1.10.10.10">
    <property type="entry name" value="Winged helix-like DNA-binding domain superfamily/Winged helix DNA-binding domain"/>
    <property type="match status" value="1"/>
</dbReference>
<evidence type="ECO:0000313" key="2">
    <source>
        <dbReference type="EMBL" id="QPT40587.1"/>
    </source>
</evidence>
<dbReference type="InterPro" id="IPR036390">
    <property type="entry name" value="WH_DNA-bd_sf"/>
</dbReference>
<protein>
    <submittedName>
        <fullName evidence="3">Uncharacterized conserved protein</fullName>
    </submittedName>
</protein>
<name>A0A378XEX7_9BURK</name>
<dbReference type="SUPFAM" id="SSF55811">
    <property type="entry name" value="Nudix"/>
    <property type="match status" value="1"/>
</dbReference>
<dbReference type="OrthoDB" id="5417595at2"/>
<proteinExistence type="predicted"/>
<organism evidence="3 4">
    <name type="scientific">Oligella ureolytica</name>
    <dbReference type="NCBI Taxonomy" id="90244"/>
    <lineage>
        <taxon>Bacteria</taxon>
        <taxon>Pseudomonadati</taxon>
        <taxon>Pseudomonadota</taxon>
        <taxon>Betaproteobacteria</taxon>
        <taxon>Burkholderiales</taxon>
        <taxon>Alcaligenaceae</taxon>
        <taxon>Oligella</taxon>
    </lineage>
</organism>
<reference evidence="3 4" key="1">
    <citation type="submission" date="2018-06" db="EMBL/GenBank/DDBJ databases">
        <authorList>
            <consortium name="Pathogen Informatics"/>
            <person name="Doyle S."/>
        </authorList>
    </citation>
    <scope>NUCLEOTIDE SEQUENCE [LARGE SCALE GENOMIC DNA]</scope>
    <source>
        <strain evidence="3 4">NCTC11997</strain>
    </source>
</reference>